<keyword evidence="8 11" id="KW-1133">Transmembrane helix</keyword>
<dbReference type="SUPFAM" id="SSF47384">
    <property type="entry name" value="Homodimeric domain of signal transducing histidine kinase"/>
    <property type="match status" value="1"/>
</dbReference>
<dbReference type="InterPro" id="IPR036097">
    <property type="entry name" value="HisK_dim/P_sf"/>
</dbReference>
<keyword evidence="15" id="KW-1185">Reference proteome</keyword>
<dbReference type="PROSITE" id="PS50109">
    <property type="entry name" value="HIS_KIN"/>
    <property type="match status" value="1"/>
</dbReference>
<gene>
    <name evidence="14" type="primary">sasA_14</name>
    <name evidence="14" type="ORF">EKPJFOCH_4371</name>
</gene>
<evidence type="ECO:0000256" key="3">
    <source>
        <dbReference type="ARBA" id="ARBA00012438"/>
    </source>
</evidence>
<dbReference type="RefSeq" id="WP_147821660.1">
    <property type="nucleotide sequence ID" value="NZ_BPRA01000035.1"/>
</dbReference>
<dbReference type="CDD" id="cd00075">
    <property type="entry name" value="HATPase"/>
    <property type="match status" value="1"/>
</dbReference>
<comment type="caution">
    <text evidence="14">The sequence shown here is derived from an EMBL/GenBank/DDBJ whole genome shotgun (WGS) entry which is preliminary data.</text>
</comment>
<protein>
    <recommendedName>
        <fullName evidence="3">histidine kinase</fullName>
        <ecNumber evidence="3">2.7.13.3</ecNumber>
    </recommendedName>
</protein>
<dbReference type="SMART" id="SM00387">
    <property type="entry name" value="HATPase_c"/>
    <property type="match status" value="1"/>
</dbReference>
<keyword evidence="6 11" id="KW-0812">Transmembrane</keyword>
<dbReference type="EC" id="2.7.13.3" evidence="3"/>
<keyword evidence="10 11" id="KW-0472">Membrane</keyword>
<sequence>MASLGKLLRSAGFRFALLYTAAFVLSVAALGFLVEIALTTTLREQAQHRIDAEVGALVDEFVHGGRVDLDVALAGRFARGGGRLSHAIVEVDGRVGVGNPDLAALAGSADTSARPVSAAGGRKLARPLIAATRRLGDGTKLVVADDLQGIKEVTAILNRAFAIALMASIVFGLGLGLVVSRRLLARVDAVTRTAEAIIAGDLGRRIALSGSGDDFDRLSRTLNRMLDRISGLMENLRQVTNDVAHDLRTPLTRLQHGLLTSGKQASTVGEYRASIDRAVLEIDEILTIFTALLRIAQIEAGARRAGFRSIDLSDVLRTVGEAYAPGIEDGGRRVRYAIEPDLRIDGDRELLVQLFANLIENALHYTPPGATISLELARSGAGVVAAVADDGPGIDVAERDKVLRRFYRVEKSRGTKGHGLGLPLVAAVAELHAAILTLSDNRPGLRAAVSFPAPA</sequence>
<dbReference type="InterPro" id="IPR005467">
    <property type="entry name" value="His_kinase_dom"/>
</dbReference>
<dbReference type="PROSITE" id="PS50885">
    <property type="entry name" value="HAMP"/>
    <property type="match status" value="1"/>
</dbReference>
<dbReference type="InterPro" id="IPR003594">
    <property type="entry name" value="HATPase_dom"/>
</dbReference>
<dbReference type="PANTHER" id="PTHR45436:SF8">
    <property type="entry name" value="HISTIDINE KINASE"/>
    <property type="match status" value="1"/>
</dbReference>
<dbReference type="PRINTS" id="PR00344">
    <property type="entry name" value="BCTRLSENSOR"/>
</dbReference>
<organism evidence="14 15">
    <name type="scientific">Methylobacterium thuringiense</name>
    <dbReference type="NCBI Taxonomy" id="1003091"/>
    <lineage>
        <taxon>Bacteria</taxon>
        <taxon>Pseudomonadati</taxon>
        <taxon>Pseudomonadota</taxon>
        <taxon>Alphaproteobacteria</taxon>
        <taxon>Hyphomicrobiales</taxon>
        <taxon>Methylobacteriaceae</taxon>
        <taxon>Methylobacterium</taxon>
    </lineage>
</organism>
<comment type="subcellular location">
    <subcellularLocation>
        <location evidence="2">Membrane</location>
    </subcellularLocation>
</comment>
<evidence type="ECO:0000259" key="12">
    <source>
        <dbReference type="PROSITE" id="PS50109"/>
    </source>
</evidence>
<evidence type="ECO:0000256" key="7">
    <source>
        <dbReference type="ARBA" id="ARBA00022777"/>
    </source>
</evidence>
<dbReference type="Gene3D" id="3.30.565.10">
    <property type="entry name" value="Histidine kinase-like ATPase, C-terminal domain"/>
    <property type="match status" value="1"/>
</dbReference>
<dbReference type="InterPro" id="IPR003661">
    <property type="entry name" value="HisK_dim/P_dom"/>
</dbReference>
<proteinExistence type="predicted"/>
<dbReference type="EMBL" id="BPRA01000035">
    <property type="protein sequence ID" value="GJE57849.1"/>
    <property type="molecule type" value="Genomic_DNA"/>
</dbReference>
<evidence type="ECO:0000256" key="9">
    <source>
        <dbReference type="ARBA" id="ARBA00023012"/>
    </source>
</evidence>
<dbReference type="SMART" id="SM00304">
    <property type="entry name" value="HAMP"/>
    <property type="match status" value="1"/>
</dbReference>
<evidence type="ECO:0000256" key="8">
    <source>
        <dbReference type="ARBA" id="ARBA00022989"/>
    </source>
</evidence>
<evidence type="ECO:0000256" key="5">
    <source>
        <dbReference type="ARBA" id="ARBA00022679"/>
    </source>
</evidence>
<dbReference type="PANTHER" id="PTHR45436">
    <property type="entry name" value="SENSOR HISTIDINE KINASE YKOH"/>
    <property type="match status" value="1"/>
</dbReference>
<reference evidence="14" key="1">
    <citation type="journal article" date="2021" name="Front. Microbiol.">
        <title>Comprehensive Comparative Genomics and Phenotyping of Methylobacterium Species.</title>
        <authorList>
            <person name="Alessa O."/>
            <person name="Ogura Y."/>
            <person name="Fujitani Y."/>
            <person name="Takami H."/>
            <person name="Hayashi T."/>
            <person name="Sahin N."/>
            <person name="Tani A."/>
        </authorList>
    </citation>
    <scope>NUCLEOTIDE SEQUENCE</scope>
    <source>
        <strain evidence="14">DSM 23674</strain>
    </source>
</reference>
<evidence type="ECO:0000259" key="13">
    <source>
        <dbReference type="PROSITE" id="PS50885"/>
    </source>
</evidence>
<evidence type="ECO:0000256" key="2">
    <source>
        <dbReference type="ARBA" id="ARBA00004370"/>
    </source>
</evidence>
<keyword evidence="5" id="KW-0808">Transferase</keyword>
<evidence type="ECO:0000256" key="10">
    <source>
        <dbReference type="ARBA" id="ARBA00023136"/>
    </source>
</evidence>
<feature type="transmembrane region" description="Helical" evidence="11">
    <location>
        <begin position="160"/>
        <end position="179"/>
    </location>
</feature>
<evidence type="ECO:0000313" key="14">
    <source>
        <dbReference type="EMBL" id="GJE57849.1"/>
    </source>
</evidence>
<accession>A0ABQ4TSI4</accession>
<dbReference type="Proteomes" id="UP001055101">
    <property type="component" value="Unassembled WGS sequence"/>
</dbReference>
<evidence type="ECO:0000256" key="1">
    <source>
        <dbReference type="ARBA" id="ARBA00000085"/>
    </source>
</evidence>
<dbReference type="Gene3D" id="6.10.340.10">
    <property type="match status" value="1"/>
</dbReference>
<feature type="domain" description="Histidine kinase" evidence="12">
    <location>
        <begin position="242"/>
        <end position="455"/>
    </location>
</feature>
<dbReference type="InterPro" id="IPR050428">
    <property type="entry name" value="TCS_sensor_his_kinase"/>
</dbReference>
<keyword evidence="7" id="KW-0418">Kinase</keyword>
<reference evidence="14" key="2">
    <citation type="submission" date="2021-08" db="EMBL/GenBank/DDBJ databases">
        <authorList>
            <person name="Tani A."/>
            <person name="Ola A."/>
            <person name="Ogura Y."/>
            <person name="Katsura K."/>
            <person name="Hayashi T."/>
        </authorList>
    </citation>
    <scope>NUCLEOTIDE SEQUENCE</scope>
    <source>
        <strain evidence="14">DSM 23674</strain>
    </source>
</reference>
<feature type="transmembrane region" description="Helical" evidence="11">
    <location>
        <begin position="12"/>
        <end position="34"/>
    </location>
</feature>
<feature type="domain" description="HAMP" evidence="13">
    <location>
        <begin position="181"/>
        <end position="234"/>
    </location>
</feature>
<dbReference type="SMART" id="SM00388">
    <property type="entry name" value="HisKA"/>
    <property type="match status" value="1"/>
</dbReference>
<evidence type="ECO:0000256" key="6">
    <source>
        <dbReference type="ARBA" id="ARBA00022692"/>
    </source>
</evidence>
<dbReference type="SUPFAM" id="SSF55874">
    <property type="entry name" value="ATPase domain of HSP90 chaperone/DNA topoisomerase II/histidine kinase"/>
    <property type="match status" value="1"/>
</dbReference>
<comment type="catalytic activity">
    <reaction evidence="1">
        <text>ATP + protein L-histidine = ADP + protein N-phospho-L-histidine.</text>
        <dbReference type="EC" id="2.7.13.3"/>
    </reaction>
</comment>
<keyword evidence="9" id="KW-0902">Two-component regulatory system</keyword>
<dbReference type="InterPro" id="IPR004358">
    <property type="entry name" value="Sig_transdc_His_kin-like_C"/>
</dbReference>
<dbReference type="InterPro" id="IPR003660">
    <property type="entry name" value="HAMP_dom"/>
</dbReference>
<name>A0ABQ4TSI4_9HYPH</name>
<evidence type="ECO:0000256" key="11">
    <source>
        <dbReference type="SAM" id="Phobius"/>
    </source>
</evidence>
<dbReference type="InterPro" id="IPR036890">
    <property type="entry name" value="HATPase_C_sf"/>
</dbReference>
<keyword evidence="4" id="KW-0597">Phosphoprotein</keyword>
<dbReference type="CDD" id="cd00082">
    <property type="entry name" value="HisKA"/>
    <property type="match status" value="1"/>
</dbReference>
<dbReference type="SUPFAM" id="SSF158472">
    <property type="entry name" value="HAMP domain-like"/>
    <property type="match status" value="1"/>
</dbReference>
<evidence type="ECO:0000313" key="15">
    <source>
        <dbReference type="Proteomes" id="UP001055101"/>
    </source>
</evidence>
<evidence type="ECO:0000256" key="4">
    <source>
        <dbReference type="ARBA" id="ARBA00022553"/>
    </source>
</evidence>
<dbReference type="Pfam" id="PF02518">
    <property type="entry name" value="HATPase_c"/>
    <property type="match status" value="1"/>
</dbReference>
<dbReference type="Pfam" id="PF00672">
    <property type="entry name" value="HAMP"/>
    <property type="match status" value="1"/>
</dbReference>